<evidence type="ECO:0000256" key="3">
    <source>
        <dbReference type="ARBA" id="ARBA00021622"/>
    </source>
</evidence>
<evidence type="ECO:0000256" key="13">
    <source>
        <dbReference type="RuleBase" id="RU364091"/>
    </source>
</evidence>
<dbReference type="InterPro" id="IPR006135">
    <property type="entry name" value="T3SS_substrate_exporter"/>
</dbReference>
<keyword evidence="7 13" id="KW-1005">Bacterial flagellum biogenesis</keyword>
<evidence type="ECO:0000256" key="6">
    <source>
        <dbReference type="ARBA" id="ARBA00022692"/>
    </source>
</evidence>
<dbReference type="Gene3D" id="3.40.1690.10">
    <property type="entry name" value="secretion proteins EscU"/>
    <property type="match status" value="1"/>
</dbReference>
<keyword evidence="4 13" id="KW-0813">Transport</keyword>
<keyword evidence="15" id="KW-0969">Cilium</keyword>
<gene>
    <name evidence="13 15" type="primary">flhB</name>
    <name evidence="15" type="ORF">BN873_330019</name>
</gene>
<keyword evidence="5 13" id="KW-1003">Cell membrane</keyword>
<evidence type="ECO:0000256" key="1">
    <source>
        <dbReference type="ARBA" id="ARBA00004651"/>
    </source>
</evidence>
<feature type="compositionally biased region" description="Basic and acidic residues" evidence="14">
    <location>
        <begin position="7"/>
        <end position="21"/>
    </location>
</feature>
<dbReference type="EMBL" id="CBTJ020000040">
    <property type="protein sequence ID" value="CDI02542.1"/>
    <property type="molecule type" value="Genomic_DNA"/>
</dbReference>
<dbReference type="InterPro" id="IPR029025">
    <property type="entry name" value="T3SS_substrate_exporter_C"/>
</dbReference>
<dbReference type="AlphaFoldDB" id="W6M4C5"/>
<comment type="caution">
    <text evidence="13">Lacks conserved residue(s) required for the propagation of feature annotation.</text>
</comment>
<dbReference type="STRING" id="1400863.BN873_330019"/>
<dbReference type="GO" id="GO:0005886">
    <property type="term" value="C:plasma membrane"/>
    <property type="evidence" value="ECO:0007669"/>
    <property type="project" value="UniProtKB-SubCell"/>
</dbReference>
<keyword evidence="15" id="KW-0282">Flagellum</keyword>
<keyword evidence="15" id="KW-0966">Cell projection</keyword>
<dbReference type="Proteomes" id="UP000035760">
    <property type="component" value="Unassembled WGS sequence"/>
</dbReference>
<keyword evidence="16" id="KW-1185">Reference proteome</keyword>
<evidence type="ECO:0000256" key="7">
    <source>
        <dbReference type="ARBA" id="ARBA00022795"/>
    </source>
</evidence>
<evidence type="ECO:0000256" key="12">
    <source>
        <dbReference type="ARBA" id="ARBA00025078"/>
    </source>
</evidence>
<keyword evidence="9 13" id="KW-1133">Transmembrane helix</keyword>
<comment type="subcellular location">
    <subcellularLocation>
        <location evidence="1">Cell membrane</location>
        <topology evidence="1">Multi-pass membrane protein</topology>
    </subcellularLocation>
</comment>
<evidence type="ECO:0000256" key="8">
    <source>
        <dbReference type="ARBA" id="ARBA00022927"/>
    </source>
</evidence>
<feature type="transmembrane region" description="Helical" evidence="13">
    <location>
        <begin position="90"/>
        <end position="112"/>
    </location>
</feature>
<feature type="transmembrane region" description="Helical" evidence="13">
    <location>
        <begin position="190"/>
        <end position="215"/>
    </location>
</feature>
<dbReference type="Pfam" id="PF01312">
    <property type="entry name" value="Bac_export_2"/>
    <property type="match status" value="1"/>
</dbReference>
<dbReference type="OrthoDB" id="9807950at2"/>
<dbReference type="PANTHER" id="PTHR30531:SF12">
    <property type="entry name" value="FLAGELLAR BIOSYNTHETIC PROTEIN FLHB"/>
    <property type="match status" value="1"/>
</dbReference>
<evidence type="ECO:0000313" key="16">
    <source>
        <dbReference type="Proteomes" id="UP000035760"/>
    </source>
</evidence>
<dbReference type="SUPFAM" id="SSF160544">
    <property type="entry name" value="EscU C-terminal domain-like"/>
    <property type="match status" value="1"/>
</dbReference>
<accession>W6M4C5</accession>
<keyword evidence="8 13" id="KW-0653">Protein transport</keyword>
<comment type="caution">
    <text evidence="15">The sequence shown here is derived from an EMBL/GenBank/DDBJ whole genome shotgun (WGS) entry which is preliminary data.</text>
</comment>
<evidence type="ECO:0000256" key="10">
    <source>
        <dbReference type="ARBA" id="ARBA00023136"/>
    </source>
</evidence>
<feature type="transmembrane region" description="Helical" evidence="13">
    <location>
        <begin position="34"/>
        <end position="55"/>
    </location>
</feature>
<dbReference type="PRINTS" id="PR00950">
    <property type="entry name" value="TYPE3IMSPROT"/>
</dbReference>
<dbReference type="GO" id="GO:0009306">
    <property type="term" value="P:protein secretion"/>
    <property type="evidence" value="ECO:0007669"/>
    <property type="project" value="InterPro"/>
</dbReference>
<keyword evidence="11 13" id="KW-1006">Bacterial flagellum protein export</keyword>
<proteinExistence type="inferred from homology"/>
<comment type="similarity">
    <text evidence="2 13">Belongs to the type III secretion exporter family.</text>
</comment>
<dbReference type="InterPro" id="IPR006136">
    <property type="entry name" value="FlhB"/>
</dbReference>
<reference evidence="15" key="1">
    <citation type="submission" date="2013-07" db="EMBL/GenBank/DDBJ databases">
        <authorList>
            <person name="McIlroy S."/>
        </authorList>
    </citation>
    <scope>NUCLEOTIDE SEQUENCE [LARGE SCALE GENOMIC DNA]</scope>
    <source>
        <strain evidence="15">Run_A_D11</strain>
    </source>
</reference>
<evidence type="ECO:0000256" key="5">
    <source>
        <dbReference type="ARBA" id="ARBA00022475"/>
    </source>
</evidence>
<evidence type="ECO:0000256" key="14">
    <source>
        <dbReference type="SAM" id="MobiDB-lite"/>
    </source>
</evidence>
<comment type="function">
    <text evidence="12 13">Required for formation of the rod structure in the basal body of the flagellar apparatus. Together with FliI and FliH, may constitute the export apparatus of flagellin.</text>
</comment>
<sequence>MAENADGQERTEEATPRRQQEAAEQGQVARSRELTTLAMLLSAALGLLMLGPSLLEGLAVQMRAGLTLDARKITDPGQMTAVLGQAFFDWVLLLAPFLGLMVVVALCAPLALGSWTFSLKLRWEHLNVLKGLARLFSWHGLVELAKALAKFLVVGGVAVILLWRGEAELLQLGQEPLASALAHTARTLGWTFLMLTLPMLLIAGVDVPFQLLSFLRNLRMTKQEIRDELKDTEGKPEVKGRIRRLQQEFAQRRMMENVPTADILVTNPSHYAVALQYKPETMKAPVIVALGVEQMALRIREVAGRHKIPRVESPLLARALYYNGALDKPVPVSLYQAVAQVLAYVYRLRRDGELTGEAIVMTDVPVPAELRTE</sequence>
<protein>
    <recommendedName>
        <fullName evidence="3 13">Flagellar biosynthetic protein FlhB</fullName>
    </recommendedName>
</protein>
<evidence type="ECO:0000256" key="4">
    <source>
        <dbReference type="ARBA" id="ARBA00022448"/>
    </source>
</evidence>
<feature type="region of interest" description="Disordered" evidence="14">
    <location>
        <begin position="1"/>
        <end position="28"/>
    </location>
</feature>
<dbReference type="Gene3D" id="6.10.250.2080">
    <property type="match status" value="1"/>
</dbReference>
<evidence type="ECO:0000256" key="11">
    <source>
        <dbReference type="ARBA" id="ARBA00023225"/>
    </source>
</evidence>
<name>W6M4C5_9GAMM</name>
<keyword evidence="6 13" id="KW-0812">Transmembrane</keyword>
<evidence type="ECO:0000256" key="9">
    <source>
        <dbReference type="ARBA" id="ARBA00022989"/>
    </source>
</evidence>
<organism evidence="15 16">
    <name type="scientific">Candidatus Competibacter denitrificans Run_A_D11</name>
    <dbReference type="NCBI Taxonomy" id="1400863"/>
    <lineage>
        <taxon>Bacteria</taxon>
        <taxon>Pseudomonadati</taxon>
        <taxon>Pseudomonadota</taxon>
        <taxon>Gammaproteobacteria</taxon>
        <taxon>Candidatus Competibacteraceae</taxon>
        <taxon>Candidatus Competibacter</taxon>
    </lineage>
</organism>
<reference evidence="15" key="2">
    <citation type="submission" date="2014-03" db="EMBL/GenBank/DDBJ databases">
        <title>Candidatus Competibacter-lineage genomes retrieved from metagenomes reveal functional metabolic diversity.</title>
        <authorList>
            <person name="McIlroy S.J."/>
            <person name="Albertsen M."/>
            <person name="Andresen E.K."/>
            <person name="Saunders A.M."/>
            <person name="Kristiansen R."/>
            <person name="Stokholm-Bjerregaard M."/>
            <person name="Nielsen K.L."/>
            <person name="Nielsen P.H."/>
        </authorList>
    </citation>
    <scope>NUCLEOTIDE SEQUENCE</scope>
    <source>
        <strain evidence="15">Run_A_D11</strain>
    </source>
</reference>
<dbReference type="NCBIfam" id="TIGR00328">
    <property type="entry name" value="flhB"/>
    <property type="match status" value="1"/>
</dbReference>
<dbReference type="GO" id="GO:0044780">
    <property type="term" value="P:bacterial-type flagellum assembly"/>
    <property type="evidence" value="ECO:0007669"/>
    <property type="project" value="InterPro"/>
</dbReference>
<dbReference type="PANTHER" id="PTHR30531">
    <property type="entry name" value="FLAGELLAR BIOSYNTHETIC PROTEIN FLHB"/>
    <property type="match status" value="1"/>
</dbReference>
<evidence type="ECO:0000313" key="15">
    <source>
        <dbReference type="EMBL" id="CDI02542.1"/>
    </source>
</evidence>
<dbReference type="RefSeq" id="WP_048672856.1">
    <property type="nucleotide sequence ID" value="NZ_CBTJ020000040.1"/>
</dbReference>
<keyword evidence="10 13" id="KW-0472">Membrane</keyword>
<evidence type="ECO:0000256" key="2">
    <source>
        <dbReference type="ARBA" id="ARBA00010690"/>
    </source>
</evidence>